<reference evidence="3 4" key="1">
    <citation type="submission" date="2020-04" db="EMBL/GenBank/DDBJ databases">
        <authorList>
            <person name="De Canck E."/>
        </authorList>
    </citation>
    <scope>NUCLEOTIDE SEQUENCE [LARGE SCALE GENOMIC DNA]</scope>
    <source>
        <strain evidence="3 4">LMG 3328</strain>
    </source>
</reference>
<evidence type="ECO:0000259" key="2">
    <source>
        <dbReference type="Pfam" id="PF20906"/>
    </source>
</evidence>
<dbReference type="Pfam" id="PF06032">
    <property type="entry name" value="S-Me-THD_N"/>
    <property type="match status" value="1"/>
</dbReference>
<name>A0A2M9H3G0_9BURK</name>
<dbReference type="InterPro" id="IPR024071">
    <property type="entry name" value="S-Me-THD_C_sf"/>
</dbReference>
<dbReference type="InterPro" id="IPR010318">
    <property type="entry name" value="S-Me-THD_N"/>
</dbReference>
<proteinExistence type="predicted"/>
<dbReference type="RefSeq" id="WP_100507573.1">
    <property type="nucleotide sequence ID" value="NZ_CADILE010000006.1"/>
</dbReference>
<feature type="domain" description="S-Me-THD-like C-terminal" evidence="2">
    <location>
        <begin position="177"/>
        <end position="329"/>
    </location>
</feature>
<dbReference type="InterPro" id="IPR048350">
    <property type="entry name" value="S-Me-THD-like_C"/>
</dbReference>
<gene>
    <name evidence="3" type="ORF">LMG3328_02259</name>
</gene>
<protein>
    <submittedName>
        <fullName evidence="3">Uncharacterized protein</fullName>
    </submittedName>
</protein>
<accession>A0A2M9H3G0</accession>
<dbReference type="EMBL" id="CADILE010000006">
    <property type="protein sequence ID" value="CAB3860589.1"/>
    <property type="molecule type" value="Genomic_DNA"/>
</dbReference>
<dbReference type="Gene3D" id="3.40.1610.10">
    <property type="entry name" value="CV3147-like domain"/>
    <property type="match status" value="1"/>
</dbReference>
<feature type="domain" description="S-Me-THD N-terminal" evidence="1">
    <location>
        <begin position="8"/>
        <end position="158"/>
    </location>
</feature>
<dbReference type="SUPFAM" id="SSF160991">
    <property type="entry name" value="CV3147-like"/>
    <property type="match status" value="1"/>
</dbReference>
<organism evidence="3 4">
    <name type="scientific">Achromobacter ruhlandii</name>
    <dbReference type="NCBI Taxonomy" id="72557"/>
    <lineage>
        <taxon>Bacteria</taxon>
        <taxon>Pseudomonadati</taxon>
        <taxon>Pseudomonadota</taxon>
        <taxon>Betaproteobacteria</taxon>
        <taxon>Burkholderiales</taxon>
        <taxon>Alcaligenaceae</taxon>
        <taxon>Achromobacter</taxon>
    </lineage>
</organism>
<dbReference type="InterPro" id="IPR027479">
    <property type="entry name" value="S-Me-THD_N_sf"/>
</dbReference>
<dbReference type="Proteomes" id="UP000494122">
    <property type="component" value="Unassembled WGS sequence"/>
</dbReference>
<evidence type="ECO:0000313" key="3">
    <source>
        <dbReference type="EMBL" id="CAB3860589.1"/>
    </source>
</evidence>
<sequence length="379" mass="39317">MGRILTMQDVEAAVRGGSVFACGGGGWAEHGRELGSLAVTIGRPELVSMDEVPDDAWIATAAAIGAPGGLTDWQMLGIDYVKAAERLQDALGDRLYGLIIGQNGMSSTLNGWLPSAVLGTKVVDAVGDIRAHPTGDMGSLGLAGSPEPMIQCAVGGNRANNAYMELTVHGATGKVSPVLRRAADMAGGFIASCRNPIRASYVRRHAALGGISRALALGEAILAAQSKGGSAVIEAICKATQGEIIGSGKVARNTLKYTEEAFDIGTIEIGEGAGKRVIHVMNEHMAVTDAQGERIACYPDVITTLDADGNPVSAGKLREGLQVSILHVSKQHIPLSSSVTDASVYPIVEKALGMDFTGYALGGVGRKDIDRIDTMATRV</sequence>
<dbReference type="Pfam" id="PF20906">
    <property type="entry name" value="S-Me-THD_C"/>
    <property type="match status" value="1"/>
</dbReference>
<evidence type="ECO:0000259" key="1">
    <source>
        <dbReference type="Pfam" id="PF06032"/>
    </source>
</evidence>
<evidence type="ECO:0000313" key="4">
    <source>
        <dbReference type="Proteomes" id="UP000494122"/>
    </source>
</evidence>
<dbReference type="AlphaFoldDB" id="A0A2M9H3G0"/>
<dbReference type="Gene3D" id="2.40.390.10">
    <property type="entry name" value="CV3147-like"/>
    <property type="match status" value="1"/>
</dbReference>